<dbReference type="InterPro" id="IPR029058">
    <property type="entry name" value="AB_hydrolase_fold"/>
</dbReference>
<dbReference type="Proteomes" id="UP001600064">
    <property type="component" value="Unassembled WGS sequence"/>
</dbReference>
<dbReference type="PANTHER" id="PTHR48182:SF3">
    <property type="entry name" value="DUF676 DOMAIN-CONTAINING PROTEIN"/>
    <property type="match status" value="1"/>
</dbReference>
<comment type="caution">
    <text evidence="3">The sequence shown here is derived from an EMBL/GenBank/DDBJ whole genome shotgun (WGS) entry which is preliminary data.</text>
</comment>
<dbReference type="PANTHER" id="PTHR48182">
    <property type="entry name" value="PROTEIN SERAC1"/>
    <property type="match status" value="1"/>
</dbReference>
<evidence type="ECO:0000313" key="3">
    <source>
        <dbReference type="EMBL" id="KAL2266766.1"/>
    </source>
</evidence>
<sequence length="368" mass="40977">MNKSVTKYDPKTNMGLFVLHPSDEALVNQHGSPNLDIVAVHGLNGDCFRSWSYKDPKSNTRTMWLKEMLPKKMPRVRTMTFGYDASVVGNTSVAGIRDNARKLLRHLCDKRENDGSRGRPIVFLGHSLGGIIIKQALCIANIEPAFNDILSSTRGIVFFGTPHRGTDAAVWGETLARIKFAAFGARDLSDLFRALRPDGTDLMNVSEDFRPMVTRFAISSFFEEYPIGKMKKVIVDKKSAVLEATHESYCAMPGDHSSIIKFSPGPEDEDRFTLAWRAIERVAKGPNTSITAEFRAEYRRVPEGSGRNYAGARWEPAEVVGRINGPGGFGHPRGDYILDYPMQVDRGIYDVQDMRIQATDRMLAAAGK</sequence>
<gene>
    <name evidence="3" type="ORF">VTJ83DRAFT_6118</name>
</gene>
<keyword evidence="4" id="KW-1185">Reference proteome</keyword>
<dbReference type="SUPFAM" id="SSF53474">
    <property type="entry name" value="alpha/beta-Hydrolases"/>
    <property type="match status" value="1"/>
</dbReference>
<dbReference type="GeneID" id="98127438"/>
<organism evidence="3 4">
    <name type="scientific">Remersonia thermophila</name>
    <dbReference type="NCBI Taxonomy" id="72144"/>
    <lineage>
        <taxon>Eukaryota</taxon>
        <taxon>Fungi</taxon>
        <taxon>Dikarya</taxon>
        <taxon>Ascomycota</taxon>
        <taxon>Pezizomycotina</taxon>
        <taxon>Sordariomycetes</taxon>
        <taxon>Sordariomycetidae</taxon>
        <taxon>Sordariales</taxon>
        <taxon>Sordariales incertae sedis</taxon>
        <taxon>Remersonia</taxon>
    </lineage>
</organism>
<accession>A0ABR4DAC5</accession>
<evidence type="ECO:0000259" key="2">
    <source>
        <dbReference type="Pfam" id="PF05057"/>
    </source>
</evidence>
<dbReference type="Pfam" id="PF05057">
    <property type="entry name" value="DUF676"/>
    <property type="match status" value="1"/>
</dbReference>
<comment type="similarity">
    <text evidence="1">Belongs to the putative lipase ROG1 family.</text>
</comment>
<protein>
    <recommendedName>
        <fullName evidence="2">DUF676 domain-containing protein</fullName>
    </recommendedName>
</protein>
<reference evidence="3 4" key="1">
    <citation type="journal article" date="2024" name="Commun. Biol.">
        <title>Comparative genomic analysis of thermophilic fungi reveals convergent evolutionary adaptations and gene losses.</title>
        <authorList>
            <person name="Steindorff A.S."/>
            <person name="Aguilar-Pontes M.V."/>
            <person name="Robinson A.J."/>
            <person name="Andreopoulos B."/>
            <person name="LaButti K."/>
            <person name="Kuo A."/>
            <person name="Mondo S."/>
            <person name="Riley R."/>
            <person name="Otillar R."/>
            <person name="Haridas S."/>
            <person name="Lipzen A."/>
            <person name="Grimwood J."/>
            <person name="Schmutz J."/>
            <person name="Clum A."/>
            <person name="Reid I.D."/>
            <person name="Moisan M.C."/>
            <person name="Butler G."/>
            <person name="Nguyen T.T.M."/>
            <person name="Dewar K."/>
            <person name="Conant G."/>
            <person name="Drula E."/>
            <person name="Henrissat B."/>
            <person name="Hansel C."/>
            <person name="Singer S."/>
            <person name="Hutchinson M.I."/>
            <person name="de Vries R.P."/>
            <person name="Natvig D.O."/>
            <person name="Powell A.J."/>
            <person name="Tsang A."/>
            <person name="Grigoriev I.V."/>
        </authorList>
    </citation>
    <scope>NUCLEOTIDE SEQUENCE [LARGE SCALE GENOMIC DNA]</scope>
    <source>
        <strain evidence="3 4">ATCC 22073</strain>
    </source>
</reference>
<dbReference type="EMBL" id="JAZGUE010000005">
    <property type="protein sequence ID" value="KAL2266766.1"/>
    <property type="molecule type" value="Genomic_DNA"/>
</dbReference>
<dbReference type="InterPro" id="IPR052374">
    <property type="entry name" value="SERAC1"/>
</dbReference>
<dbReference type="RefSeq" id="XP_070865493.1">
    <property type="nucleotide sequence ID" value="XM_071012794.1"/>
</dbReference>
<dbReference type="Gene3D" id="3.40.50.1820">
    <property type="entry name" value="alpha/beta hydrolase"/>
    <property type="match status" value="1"/>
</dbReference>
<dbReference type="InterPro" id="IPR007751">
    <property type="entry name" value="DUF676_lipase-like"/>
</dbReference>
<feature type="domain" description="DUF676" evidence="2">
    <location>
        <begin position="37"/>
        <end position="166"/>
    </location>
</feature>
<name>A0ABR4DAC5_9PEZI</name>
<evidence type="ECO:0000313" key="4">
    <source>
        <dbReference type="Proteomes" id="UP001600064"/>
    </source>
</evidence>
<evidence type="ECO:0000256" key="1">
    <source>
        <dbReference type="ARBA" id="ARBA00007920"/>
    </source>
</evidence>
<proteinExistence type="inferred from homology"/>